<evidence type="ECO:0000256" key="4">
    <source>
        <dbReference type="PIRSR" id="PIRSR613078-2"/>
    </source>
</evidence>
<evidence type="ECO:0008006" key="7">
    <source>
        <dbReference type="Google" id="ProtNLM"/>
    </source>
</evidence>
<feature type="binding site" evidence="4">
    <location>
        <begin position="7"/>
        <end position="14"/>
    </location>
    <ligand>
        <name>substrate</name>
    </ligand>
</feature>
<dbReference type="GO" id="GO:0016791">
    <property type="term" value="F:phosphatase activity"/>
    <property type="evidence" value="ECO:0007669"/>
    <property type="project" value="TreeGrafter"/>
</dbReference>
<dbReference type="Proteomes" id="UP000229526">
    <property type="component" value="Unassembled WGS sequence"/>
</dbReference>
<dbReference type="InterPro" id="IPR029033">
    <property type="entry name" value="His_PPase_superfam"/>
</dbReference>
<feature type="active site" description="Proton donor/acceptor" evidence="3">
    <location>
        <position position="80"/>
    </location>
</feature>
<gene>
    <name evidence="5" type="ORF">COU11_01185</name>
</gene>
<dbReference type="InterPro" id="IPR013078">
    <property type="entry name" value="His_Pase_superF_clade-1"/>
</dbReference>
<dbReference type="EMBL" id="PFBD01000008">
    <property type="protein sequence ID" value="PIR87344.1"/>
    <property type="molecule type" value="Genomic_DNA"/>
</dbReference>
<evidence type="ECO:0000256" key="3">
    <source>
        <dbReference type="PIRSR" id="PIRSR613078-1"/>
    </source>
</evidence>
<dbReference type="SMART" id="SM00855">
    <property type="entry name" value="PGAM"/>
    <property type="match status" value="1"/>
</dbReference>
<protein>
    <recommendedName>
        <fullName evidence="7">Histidine phosphatase family protein</fullName>
    </recommendedName>
</protein>
<dbReference type="PANTHER" id="PTHR48100">
    <property type="entry name" value="BROAD-SPECIFICITY PHOSPHATASE YOR283W-RELATED"/>
    <property type="match status" value="1"/>
</dbReference>
<organism evidence="5 6">
    <name type="scientific">Candidatus Harrisonbacteria bacterium CG10_big_fil_rev_8_21_14_0_10_49_15</name>
    <dbReference type="NCBI Taxonomy" id="1974587"/>
    <lineage>
        <taxon>Bacteria</taxon>
        <taxon>Candidatus Harrisoniibacteriota</taxon>
    </lineage>
</organism>
<comment type="caution">
    <text evidence="5">The sequence shown here is derived from an EMBL/GenBank/DDBJ whole genome shotgun (WGS) entry which is preliminary data.</text>
</comment>
<dbReference type="InterPro" id="IPR050275">
    <property type="entry name" value="PGM_Phosphatase"/>
</dbReference>
<dbReference type="InterPro" id="IPR001345">
    <property type="entry name" value="PG/BPGM_mutase_AS"/>
</dbReference>
<evidence type="ECO:0000313" key="5">
    <source>
        <dbReference type="EMBL" id="PIR87344.1"/>
    </source>
</evidence>
<dbReference type="Gene3D" id="3.40.50.1240">
    <property type="entry name" value="Phosphoglycerate mutase-like"/>
    <property type="match status" value="1"/>
</dbReference>
<reference evidence="6" key="1">
    <citation type="submission" date="2017-09" db="EMBL/GenBank/DDBJ databases">
        <title>Depth-based differentiation of microbial function through sediment-hosted aquifers and enrichment of novel symbionts in the deep terrestrial subsurface.</title>
        <authorList>
            <person name="Probst A.J."/>
            <person name="Ladd B."/>
            <person name="Jarett J.K."/>
            <person name="Geller-Mcgrath D.E."/>
            <person name="Sieber C.M.K."/>
            <person name="Emerson J.B."/>
            <person name="Anantharaman K."/>
            <person name="Thomas B.C."/>
            <person name="Malmstrom R."/>
            <person name="Stieglmeier M."/>
            <person name="Klingl A."/>
            <person name="Woyke T."/>
            <person name="Ryan C.M."/>
            <person name="Banfield J.F."/>
        </authorList>
    </citation>
    <scope>NUCLEOTIDE SEQUENCE [LARGE SCALE GENOMIC DNA]</scope>
</reference>
<evidence type="ECO:0000256" key="2">
    <source>
        <dbReference type="ARBA" id="ARBA00023235"/>
    </source>
</evidence>
<feature type="binding site" evidence="4">
    <location>
        <position position="56"/>
    </location>
    <ligand>
        <name>substrate</name>
    </ligand>
</feature>
<dbReference type="PROSITE" id="PS00175">
    <property type="entry name" value="PG_MUTASE"/>
    <property type="match status" value="1"/>
</dbReference>
<evidence type="ECO:0000256" key="1">
    <source>
        <dbReference type="ARBA" id="ARBA00023152"/>
    </source>
</evidence>
<dbReference type="Pfam" id="PF00300">
    <property type="entry name" value="His_Phos_1"/>
    <property type="match status" value="1"/>
</dbReference>
<name>A0A2H0ULQ5_9BACT</name>
<keyword evidence="2" id="KW-0413">Isomerase</keyword>
<sequence>MKLYLIRHGETESNINRIYQGKDEQLSAQGKKQALFVTQRLKEISLDAIISSPAVRAQETAAYIANPHDIPIQILDELKERVWPKEFIGKPKNDPRLQSLRKILEEKDHTEPDWHYADEENFTDIKNRCSRAKEYFESLAATHKHVAIVTHVRFLKLFLCTLLYGEKTTAEIFYPFFENVSVNNTALTVCEYLPELAKERQWHIITINDHAHLGEPHRQLAG</sequence>
<keyword evidence="1" id="KW-0324">Glycolysis</keyword>
<dbReference type="SUPFAM" id="SSF53254">
    <property type="entry name" value="Phosphoglycerate mutase-like"/>
    <property type="match status" value="1"/>
</dbReference>
<evidence type="ECO:0000313" key="6">
    <source>
        <dbReference type="Proteomes" id="UP000229526"/>
    </source>
</evidence>
<dbReference type="GO" id="GO:0005737">
    <property type="term" value="C:cytoplasm"/>
    <property type="evidence" value="ECO:0007669"/>
    <property type="project" value="TreeGrafter"/>
</dbReference>
<accession>A0A2H0ULQ5</accession>
<dbReference type="AlphaFoldDB" id="A0A2H0ULQ5"/>
<dbReference type="CDD" id="cd07067">
    <property type="entry name" value="HP_PGM_like"/>
    <property type="match status" value="1"/>
</dbReference>
<dbReference type="PANTHER" id="PTHR48100:SF1">
    <property type="entry name" value="HISTIDINE PHOSPHATASE FAMILY PROTEIN-RELATED"/>
    <property type="match status" value="1"/>
</dbReference>
<feature type="active site" description="Tele-phosphohistidine intermediate" evidence="3">
    <location>
        <position position="8"/>
    </location>
</feature>
<proteinExistence type="predicted"/>